<dbReference type="KEGG" id="crs:FQB35_14025"/>
<dbReference type="EMBL" id="CP042243">
    <property type="protein sequence ID" value="QEK13298.1"/>
    <property type="molecule type" value="Genomic_DNA"/>
</dbReference>
<dbReference type="Proteomes" id="UP000324646">
    <property type="component" value="Chromosome"/>
</dbReference>
<dbReference type="OrthoDB" id="1953628at2"/>
<protein>
    <submittedName>
        <fullName evidence="1">Uncharacterized protein</fullName>
    </submittedName>
</protein>
<evidence type="ECO:0000313" key="1">
    <source>
        <dbReference type="EMBL" id="QEK13298.1"/>
    </source>
</evidence>
<evidence type="ECO:0000313" key="2">
    <source>
        <dbReference type="Proteomes" id="UP000324646"/>
    </source>
</evidence>
<dbReference type="RefSeq" id="WP_148810470.1">
    <property type="nucleotide sequence ID" value="NZ_CP042243.1"/>
</dbReference>
<accession>A0A5C0SJ89</accession>
<gene>
    <name evidence="1" type="ORF">FQB35_14025</name>
</gene>
<proteinExistence type="predicted"/>
<keyword evidence="2" id="KW-1185">Reference proteome</keyword>
<organism evidence="1 2">
    <name type="scientific">Crassaminicella thermophila</name>
    <dbReference type="NCBI Taxonomy" id="2599308"/>
    <lineage>
        <taxon>Bacteria</taxon>
        <taxon>Bacillati</taxon>
        <taxon>Bacillota</taxon>
        <taxon>Clostridia</taxon>
        <taxon>Eubacteriales</taxon>
        <taxon>Clostridiaceae</taxon>
        <taxon>Crassaminicella</taxon>
    </lineage>
</organism>
<sequence length="153" mass="18098">MIEIFNLFKRKKDTEDFHTVQENNQENSVLEDGKISLKEIEKFLCTINDQKIFTSLLSFIAYYSFIISYYEEHIDSIISVKELLLLKYIPMVREILVSFDEKNASQKEKEQLVNTICEMNKKLYVTIEGIKEQQQLNLQVDLKTVQDLIKSDF</sequence>
<dbReference type="AlphaFoldDB" id="A0A5C0SJ89"/>
<name>A0A5C0SJ89_CRATE</name>
<reference evidence="1 2" key="1">
    <citation type="submission" date="2019-07" db="EMBL/GenBank/DDBJ databases">
        <title>Complete genome of Crassaminicella thermophila SY095.</title>
        <authorList>
            <person name="Li X."/>
        </authorList>
    </citation>
    <scope>NUCLEOTIDE SEQUENCE [LARGE SCALE GENOMIC DNA]</scope>
    <source>
        <strain evidence="1 2">SY095</strain>
    </source>
</reference>